<keyword evidence="2" id="KW-1185">Reference proteome</keyword>
<comment type="caution">
    <text evidence="1">The sequence shown here is derived from an EMBL/GenBank/DDBJ whole genome shotgun (WGS) entry which is preliminary data.</text>
</comment>
<protein>
    <submittedName>
        <fullName evidence="1">Uncharacterized protein</fullName>
    </submittedName>
</protein>
<proteinExistence type="predicted"/>
<dbReference type="EMBL" id="CAJVCH010054822">
    <property type="protein sequence ID" value="CAG7718614.1"/>
    <property type="molecule type" value="Genomic_DNA"/>
</dbReference>
<gene>
    <name evidence="1" type="ORF">AFUS01_LOCUS7995</name>
</gene>
<organism evidence="1 2">
    <name type="scientific">Allacma fusca</name>
    <dbReference type="NCBI Taxonomy" id="39272"/>
    <lineage>
        <taxon>Eukaryota</taxon>
        <taxon>Metazoa</taxon>
        <taxon>Ecdysozoa</taxon>
        <taxon>Arthropoda</taxon>
        <taxon>Hexapoda</taxon>
        <taxon>Collembola</taxon>
        <taxon>Symphypleona</taxon>
        <taxon>Sminthuridae</taxon>
        <taxon>Allacma</taxon>
    </lineage>
</organism>
<evidence type="ECO:0000313" key="1">
    <source>
        <dbReference type="EMBL" id="CAG7718614.1"/>
    </source>
</evidence>
<accession>A0A8J2K2E1</accession>
<evidence type="ECO:0000313" key="2">
    <source>
        <dbReference type="Proteomes" id="UP000708208"/>
    </source>
</evidence>
<dbReference type="AlphaFoldDB" id="A0A8J2K2E1"/>
<name>A0A8J2K2E1_9HEXA</name>
<dbReference type="Proteomes" id="UP000708208">
    <property type="component" value="Unassembled WGS sequence"/>
</dbReference>
<reference evidence="1" key="1">
    <citation type="submission" date="2021-06" db="EMBL/GenBank/DDBJ databases">
        <authorList>
            <person name="Hodson N. C."/>
            <person name="Mongue J. A."/>
            <person name="Jaron S. K."/>
        </authorList>
    </citation>
    <scope>NUCLEOTIDE SEQUENCE</scope>
</reference>
<feature type="non-terminal residue" evidence="1">
    <location>
        <position position="1"/>
    </location>
</feature>
<sequence>LAYFVSQVMGTSQLRLL</sequence>